<dbReference type="InterPro" id="IPR001173">
    <property type="entry name" value="Glyco_trans_2-like"/>
</dbReference>
<accession>A0A1C4Z4E6</accession>
<dbReference type="Proteomes" id="UP000198797">
    <property type="component" value="Unassembled WGS sequence"/>
</dbReference>
<protein>
    <submittedName>
        <fullName evidence="2">Glycosyl transferase family 2</fullName>
    </submittedName>
</protein>
<dbReference type="Gene3D" id="3.90.550.10">
    <property type="entry name" value="Spore Coat Polysaccharide Biosynthesis Protein SpsA, Chain A"/>
    <property type="match status" value="1"/>
</dbReference>
<dbReference type="Pfam" id="PF00535">
    <property type="entry name" value="Glycos_transf_2"/>
    <property type="match status" value="1"/>
</dbReference>
<dbReference type="EMBL" id="FMCU01000008">
    <property type="protein sequence ID" value="SCF27840.1"/>
    <property type="molecule type" value="Genomic_DNA"/>
</dbReference>
<dbReference type="CDD" id="cd00761">
    <property type="entry name" value="Glyco_tranf_GTA_type"/>
    <property type="match status" value="1"/>
</dbReference>
<dbReference type="PANTHER" id="PTHR43685:SF2">
    <property type="entry name" value="GLYCOSYLTRANSFERASE 2-LIKE DOMAIN-CONTAINING PROTEIN"/>
    <property type="match status" value="1"/>
</dbReference>
<evidence type="ECO:0000313" key="2">
    <source>
        <dbReference type="EMBL" id="SCF27840.1"/>
    </source>
</evidence>
<dbReference type="GO" id="GO:0016740">
    <property type="term" value="F:transferase activity"/>
    <property type="evidence" value="ECO:0007669"/>
    <property type="project" value="UniProtKB-KW"/>
</dbReference>
<name>A0A1C4Z4E6_9ACTN</name>
<dbReference type="OrthoDB" id="3655479at2"/>
<organism evidence="2 3">
    <name type="scientific">Micromonospora matsumotoense</name>
    <dbReference type="NCBI Taxonomy" id="121616"/>
    <lineage>
        <taxon>Bacteria</taxon>
        <taxon>Bacillati</taxon>
        <taxon>Actinomycetota</taxon>
        <taxon>Actinomycetes</taxon>
        <taxon>Micromonosporales</taxon>
        <taxon>Micromonosporaceae</taxon>
        <taxon>Micromonospora</taxon>
    </lineage>
</organism>
<dbReference type="SUPFAM" id="SSF53448">
    <property type="entry name" value="Nucleotide-diphospho-sugar transferases"/>
    <property type="match status" value="1"/>
</dbReference>
<dbReference type="InterPro" id="IPR029044">
    <property type="entry name" value="Nucleotide-diphossugar_trans"/>
</dbReference>
<evidence type="ECO:0000259" key="1">
    <source>
        <dbReference type="Pfam" id="PF00535"/>
    </source>
</evidence>
<dbReference type="RefSeq" id="WP_091247189.1">
    <property type="nucleotide sequence ID" value="NZ_CP192025.1"/>
</dbReference>
<dbReference type="PANTHER" id="PTHR43685">
    <property type="entry name" value="GLYCOSYLTRANSFERASE"/>
    <property type="match status" value="1"/>
</dbReference>
<dbReference type="InterPro" id="IPR050834">
    <property type="entry name" value="Glycosyltransf_2"/>
</dbReference>
<dbReference type="STRING" id="121616.GA0070216_108142"/>
<proteinExistence type="predicted"/>
<gene>
    <name evidence="2" type="ORF">GA0070216_108142</name>
</gene>
<feature type="domain" description="Glycosyltransferase 2-like" evidence="1">
    <location>
        <begin position="8"/>
        <end position="165"/>
    </location>
</feature>
<reference evidence="3" key="1">
    <citation type="submission" date="2016-06" db="EMBL/GenBank/DDBJ databases">
        <authorList>
            <person name="Varghese N."/>
            <person name="Submissions Spin"/>
        </authorList>
    </citation>
    <scope>NUCLEOTIDE SEQUENCE [LARGE SCALE GENOMIC DNA]</scope>
    <source>
        <strain evidence="3">DSM 44100</strain>
    </source>
</reference>
<evidence type="ECO:0000313" key="3">
    <source>
        <dbReference type="Proteomes" id="UP000198797"/>
    </source>
</evidence>
<dbReference type="AlphaFoldDB" id="A0A1C4Z4E6"/>
<keyword evidence="2" id="KW-0808">Transferase</keyword>
<sequence length="265" mass="29828">MGRGPVLTVIVPHFRCATYLAESVASVLGQTHRDLRLVVADDHSPDDDWITALAPWRDDPRLTLLRASRNVGPLRLKNAVVESVSTPYIGFQDADDVSEPDRFARQLAVLERGRADLVGCGYRIIDARGNPQGVRHMPRNGNLVHRFGRKTVALHPATVVRREVFTRLNGFDGTAAFGSDTDFQLRVAWLYRIRNLRRPLYRYRAWAASLTAAPETGFGSPARDECMRRMAELEQRRRQARSRADRLPLLVAPPNDVSFALHEVA</sequence>
<keyword evidence="3" id="KW-1185">Reference proteome</keyword>